<evidence type="ECO:0000256" key="3">
    <source>
        <dbReference type="ARBA" id="ARBA00023054"/>
    </source>
</evidence>
<dbReference type="GO" id="GO:0015031">
    <property type="term" value="P:protein transport"/>
    <property type="evidence" value="ECO:0007669"/>
    <property type="project" value="UniProtKB-KW"/>
</dbReference>
<evidence type="ECO:0000256" key="2">
    <source>
        <dbReference type="ARBA" id="ARBA00022927"/>
    </source>
</evidence>
<evidence type="ECO:0000313" key="8">
    <source>
        <dbReference type="Proteomes" id="UP000614601"/>
    </source>
</evidence>
<evidence type="ECO:0000256" key="1">
    <source>
        <dbReference type="ARBA" id="ARBA00022448"/>
    </source>
</evidence>
<proteinExistence type="predicted"/>
<organism evidence="7 8">
    <name type="scientific">Bursaphelenchus okinawaensis</name>
    <dbReference type="NCBI Taxonomy" id="465554"/>
    <lineage>
        <taxon>Eukaryota</taxon>
        <taxon>Metazoa</taxon>
        <taxon>Ecdysozoa</taxon>
        <taxon>Nematoda</taxon>
        <taxon>Chromadorea</taxon>
        <taxon>Rhabditida</taxon>
        <taxon>Tylenchina</taxon>
        <taxon>Tylenchomorpha</taxon>
        <taxon>Aphelenchoidea</taxon>
        <taxon>Aphelenchoididae</taxon>
        <taxon>Bursaphelenchus</taxon>
    </lineage>
</organism>
<keyword evidence="3 4" id="KW-0175">Coiled coil</keyword>
<evidence type="ECO:0000259" key="6">
    <source>
        <dbReference type="Pfam" id="PF10475"/>
    </source>
</evidence>
<dbReference type="EMBL" id="CAJFCW020000001">
    <property type="protein sequence ID" value="CAG9080794.1"/>
    <property type="molecule type" value="Genomic_DNA"/>
</dbReference>
<keyword evidence="8" id="KW-1185">Reference proteome</keyword>
<keyword evidence="1" id="KW-0813">Transport</keyword>
<dbReference type="PANTHER" id="PTHR13258:SF0">
    <property type="entry name" value="SYNDETIN"/>
    <property type="match status" value="1"/>
</dbReference>
<dbReference type="Pfam" id="PF10475">
    <property type="entry name" value="Vps54_N"/>
    <property type="match status" value="1"/>
</dbReference>
<dbReference type="EMBL" id="CAJFDH010000001">
    <property type="protein sequence ID" value="CAD5206190.1"/>
    <property type="molecule type" value="Genomic_DNA"/>
</dbReference>
<evidence type="ECO:0000256" key="4">
    <source>
        <dbReference type="SAM" id="Coils"/>
    </source>
</evidence>
<accession>A0A811JRX5</accession>
<dbReference type="Proteomes" id="UP000614601">
    <property type="component" value="Unassembled WGS sequence"/>
</dbReference>
<feature type="coiled-coil region" evidence="4">
    <location>
        <begin position="50"/>
        <end position="77"/>
    </location>
</feature>
<dbReference type="Pfam" id="PF10474">
    <property type="entry name" value="Syndetin_C"/>
    <property type="match status" value="1"/>
</dbReference>
<name>A0A811JRX5_9BILA</name>
<dbReference type="GO" id="GO:0042147">
    <property type="term" value="P:retrograde transport, endosome to Golgi"/>
    <property type="evidence" value="ECO:0007669"/>
    <property type="project" value="InterPro"/>
</dbReference>
<dbReference type="OrthoDB" id="10263345at2759"/>
<comment type="caution">
    <text evidence="7">The sequence shown here is derived from an EMBL/GenBank/DDBJ whole genome shotgun (WGS) entry which is preliminary data.</text>
</comment>
<feature type="domain" description="Vacuolar protein sorting-associated protein 54 N-terminal" evidence="6">
    <location>
        <begin position="28"/>
        <end position="306"/>
    </location>
</feature>
<dbReference type="PANTHER" id="PTHR13258">
    <property type="entry name" value="SYNDETIN"/>
    <property type="match status" value="1"/>
</dbReference>
<dbReference type="GO" id="GO:0032456">
    <property type="term" value="P:endocytic recycling"/>
    <property type="evidence" value="ECO:0007669"/>
    <property type="project" value="InterPro"/>
</dbReference>
<dbReference type="InterPro" id="IPR019514">
    <property type="entry name" value="Syndetin_C"/>
</dbReference>
<gene>
    <name evidence="7" type="ORF">BOKJ2_LOCUS874</name>
</gene>
<feature type="domain" description="Syndetin C-terminal" evidence="5">
    <location>
        <begin position="640"/>
        <end position="872"/>
    </location>
</feature>
<evidence type="ECO:0000313" key="7">
    <source>
        <dbReference type="EMBL" id="CAD5206190.1"/>
    </source>
</evidence>
<reference evidence="7" key="1">
    <citation type="submission" date="2020-09" db="EMBL/GenBank/DDBJ databases">
        <authorList>
            <person name="Kikuchi T."/>
        </authorList>
    </citation>
    <scope>NUCLEOTIDE SEQUENCE</scope>
    <source>
        <strain evidence="7">SH1</strain>
    </source>
</reference>
<dbReference type="GO" id="GO:1990745">
    <property type="term" value="C:EARP complex"/>
    <property type="evidence" value="ECO:0007669"/>
    <property type="project" value="InterPro"/>
</dbReference>
<dbReference type="AlphaFoldDB" id="A0A811JRX5"/>
<dbReference type="Proteomes" id="UP000783686">
    <property type="component" value="Unassembled WGS sequence"/>
</dbReference>
<sequence>MRNSVTELAQHEEAHMPATEKAATEVFEDINAAYFKEHGFDAVGFELEKLMGEEVEINELERERFKLKKQLKVVSNKISGLIAKNSNAFCEQVQQYEDVRGDVGEMIEKEGLSSQNSLAILANDRRQRWLQKLKSNILSFNTLIESNIRVKDLINKGDFPSAIRLCVEAKNAADEYRQYHAIRDLSNTLSTRLGTMESHIDDALASMTTSFDVDKYRFIYSAYKMVNKVSGAAQKLISFFHATIQTSARSVLVEFLNRTTDLEGLDEMPYDELSTSIPYEFAVECSQELGVVLCKILFIYHHILRYHIEEDKKQFNALSVVEVGLDGPPIVEKDVFQTVMIDGLHSIFETAADKYNQLLMCQDFSHLKVDNFLSVLEMTNRFKRFGQTYFQNPYSNLTVTVDKLMSQYFERYHRNRMDELRMFLENEAFALCPIPIQFTFFDLPEFQFLKESTDAFDEDSNANLRRYHREASELSESLILLNSDPQNPFLPVTKEENGEVRIEAQTKRSSMSRTSSQDSCYMQDQAGMENSLPNVCNSALNLLKIFGRCIQMTSLLHSISEQVIRSIIQLYEYIFYMVFEFFAKDGNNQVLESKYCTPRIQNTMKDIETRLINTQDEVQNGKYPKCEPSPSILVNDREILFGLAERVVAVESVTFLAKQLELLRPVLDSLSSPNKKNTSLQTFYKTSLAATFDLRDAVYGCVVSKLFNQEQIVKSIKQVKWDISDIVDYHSDYVVHISKELHWIKSKMDSYGELVHLSHEIKSVIWTHVAKVVFTTLVQGYSEVSKKCTNEGRALMLLDTEHLNKEIETLSSLKPVPFKNHVEDYVKAYYLQESYLPDWISRHSGEYTTPQINAILSHVSRAGKSRIMNIIEGKILENKD</sequence>
<keyword evidence="2" id="KW-0653">Protein transport</keyword>
<dbReference type="GO" id="GO:0000149">
    <property type="term" value="F:SNARE binding"/>
    <property type="evidence" value="ECO:0007669"/>
    <property type="project" value="TreeGrafter"/>
</dbReference>
<dbReference type="InterPro" id="IPR019515">
    <property type="entry name" value="VPS54_N"/>
</dbReference>
<dbReference type="InterPro" id="IPR040047">
    <property type="entry name" value="VPS50"/>
</dbReference>
<dbReference type="GO" id="GO:0005829">
    <property type="term" value="C:cytosol"/>
    <property type="evidence" value="ECO:0007669"/>
    <property type="project" value="GOC"/>
</dbReference>
<protein>
    <submittedName>
        <fullName evidence="7">Uncharacterized protein</fullName>
    </submittedName>
</protein>
<evidence type="ECO:0000259" key="5">
    <source>
        <dbReference type="Pfam" id="PF10474"/>
    </source>
</evidence>